<organism evidence="1 2">
    <name type="scientific">Amycolatopsis pithecellobii</name>
    <dbReference type="NCBI Taxonomy" id="664692"/>
    <lineage>
        <taxon>Bacteria</taxon>
        <taxon>Bacillati</taxon>
        <taxon>Actinomycetota</taxon>
        <taxon>Actinomycetes</taxon>
        <taxon>Pseudonocardiales</taxon>
        <taxon>Pseudonocardiaceae</taxon>
        <taxon>Amycolatopsis</taxon>
    </lineage>
</organism>
<accession>A0A6N7Z4Q4</accession>
<dbReference type="Proteomes" id="UP000440096">
    <property type="component" value="Unassembled WGS sequence"/>
</dbReference>
<keyword evidence="2" id="KW-1185">Reference proteome</keyword>
<evidence type="ECO:0000313" key="2">
    <source>
        <dbReference type="Proteomes" id="UP000440096"/>
    </source>
</evidence>
<sequence>MWWRVPARRDGQGTIQLDPAAARLLRLSTLLQLADRAVELQAEADAVIAACGGPGETPGSVARRGRRVGAEYARLQGWALDLCEDDEAGSLPCRIGELLCYHTEMLDLSLRLAFPRYRSAKLERRRRALSGLGEPARALRDSRAALRMWIEEIGPG</sequence>
<name>A0A6N7Z4Q4_9PSEU</name>
<gene>
    <name evidence="1" type="ORF">GKO32_20930</name>
</gene>
<reference evidence="1 2" key="1">
    <citation type="submission" date="2019-11" db="EMBL/GenBank/DDBJ databases">
        <title>Draft genome of Amycolatopsis RM579.</title>
        <authorList>
            <person name="Duangmal K."/>
            <person name="Mingma R."/>
        </authorList>
    </citation>
    <scope>NUCLEOTIDE SEQUENCE [LARGE SCALE GENOMIC DNA]</scope>
    <source>
        <strain evidence="1 2">RM579</strain>
    </source>
</reference>
<protein>
    <submittedName>
        <fullName evidence="1">Uncharacterized protein</fullName>
    </submittedName>
</protein>
<dbReference type="AlphaFoldDB" id="A0A6N7Z4Q4"/>
<proteinExistence type="predicted"/>
<evidence type="ECO:0000313" key="1">
    <source>
        <dbReference type="EMBL" id="MTD56419.1"/>
    </source>
</evidence>
<dbReference type="EMBL" id="WMBA01000034">
    <property type="protein sequence ID" value="MTD56419.1"/>
    <property type="molecule type" value="Genomic_DNA"/>
</dbReference>
<comment type="caution">
    <text evidence="1">The sequence shown here is derived from an EMBL/GenBank/DDBJ whole genome shotgun (WGS) entry which is preliminary data.</text>
</comment>
<dbReference type="OrthoDB" id="3685046at2"/>
<dbReference type="RefSeq" id="WP_154758583.1">
    <property type="nucleotide sequence ID" value="NZ_WMBA01000034.1"/>
</dbReference>